<feature type="compositionally biased region" description="Basic and acidic residues" evidence="1">
    <location>
        <begin position="111"/>
        <end position="132"/>
    </location>
</feature>
<feature type="compositionally biased region" description="Polar residues" evidence="1">
    <location>
        <begin position="193"/>
        <end position="204"/>
    </location>
</feature>
<dbReference type="STRING" id="946122.A0A0C2X3S4"/>
<feature type="region of interest" description="Disordered" evidence="1">
    <location>
        <begin position="369"/>
        <end position="418"/>
    </location>
</feature>
<keyword evidence="3" id="KW-1185">Reference proteome</keyword>
<feature type="compositionally biased region" description="Polar residues" evidence="1">
    <location>
        <begin position="23"/>
        <end position="34"/>
    </location>
</feature>
<evidence type="ECO:0000313" key="2">
    <source>
        <dbReference type="EMBL" id="KIL68837.1"/>
    </source>
</evidence>
<proteinExistence type="predicted"/>
<organism evidence="2 3">
    <name type="scientific">Amanita muscaria (strain Koide BX008)</name>
    <dbReference type="NCBI Taxonomy" id="946122"/>
    <lineage>
        <taxon>Eukaryota</taxon>
        <taxon>Fungi</taxon>
        <taxon>Dikarya</taxon>
        <taxon>Basidiomycota</taxon>
        <taxon>Agaricomycotina</taxon>
        <taxon>Agaricomycetes</taxon>
        <taxon>Agaricomycetidae</taxon>
        <taxon>Agaricales</taxon>
        <taxon>Pluteineae</taxon>
        <taxon>Amanitaceae</taxon>
        <taxon>Amanita</taxon>
    </lineage>
</organism>
<feature type="compositionally biased region" description="Polar residues" evidence="1">
    <location>
        <begin position="163"/>
        <end position="175"/>
    </location>
</feature>
<dbReference type="Proteomes" id="UP000054549">
    <property type="component" value="Unassembled WGS sequence"/>
</dbReference>
<evidence type="ECO:0000256" key="1">
    <source>
        <dbReference type="SAM" id="MobiDB-lite"/>
    </source>
</evidence>
<evidence type="ECO:0000313" key="3">
    <source>
        <dbReference type="Proteomes" id="UP000054549"/>
    </source>
</evidence>
<feature type="compositionally biased region" description="Basic and acidic residues" evidence="1">
    <location>
        <begin position="394"/>
        <end position="410"/>
    </location>
</feature>
<sequence>MPGTKQIKREETAPRSSAIDFTPMTSERAQTKTQVKAAPAKGISRAEAPTPSYRKSQIRTVPSKETSPPRASTRQSILKSPYSPKTKIAHPKRLARAEESTLPSSCRNLRPKADRSQGLHSDRSVPLKETRASSKQSLAASPSPSKTGRAFLGEMRRAEALTPPSSCRKPQSKTGSLHGVNYDLSVPKETSESEPATRTYSPLSNTVTEDPVILKQERSETQPVVHREDAAETSIVTIPSSFSMETKIELKVAGEKFMYDLKKLEDDPKAIIGLLKLASAERGHWMIVAAFYRRRGNAQAATKLMKELLEVLKRHEVHEDNMKPVYLMLSGCEADLAKAEKEKTATHHLNAQTWLQKVYGTCNYGDNRSGIKIRPEKPQEDGKRELAAPRSSRKLGDRIENRPKRPYDVNKRRRYSRY</sequence>
<protein>
    <submittedName>
        <fullName evidence="2">Uncharacterized protein</fullName>
    </submittedName>
</protein>
<feature type="compositionally biased region" description="Polar residues" evidence="1">
    <location>
        <begin position="53"/>
        <end position="78"/>
    </location>
</feature>
<feature type="compositionally biased region" description="Polar residues" evidence="1">
    <location>
        <begin position="133"/>
        <end position="146"/>
    </location>
</feature>
<dbReference type="OrthoDB" id="2670565at2759"/>
<gene>
    <name evidence="2" type="ORF">M378DRAFT_157971</name>
</gene>
<feature type="region of interest" description="Disordered" evidence="1">
    <location>
        <begin position="1"/>
        <end position="204"/>
    </location>
</feature>
<reference evidence="2 3" key="1">
    <citation type="submission" date="2014-04" db="EMBL/GenBank/DDBJ databases">
        <title>Evolutionary Origins and Diversification of the Mycorrhizal Mutualists.</title>
        <authorList>
            <consortium name="DOE Joint Genome Institute"/>
            <consortium name="Mycorrhizal Genomics Consortium"/>
            <person name="Kohler A."/>
            <person name="Kuo A."/>
            <person name="Nagy L.G."/>
            <person name="Floudas D."/>
            <person name="Copeland A."/>
            <person name="Barry K.W."/>
            <person name="Cichocki N."/>
            <person name="Veneault-Fourrey C."/>
            <person name="LaButti K."/>
            <person name="Lindquist E.A."/>
            <person name="Lipzen A."/>
            <person name="Lundell T."/>
            <person name="Morin E."/>
            <person name="Murat C."/>
            <person name="Riley R."/>
            <person name="Ohm R."/>
            <person name="Sun H."/>
            <person name="Tunlid A."/>
            <person name="Henrissat B."/>
            <person name="Grigoriev I.V."/>
            <person name="Hibbett D.S."/>
            <person name="Martin F."/>
        </authorList>
    </citation>
    <scope>NUCLEOTIDE SEQUENCE [LARGE SCALE GENOMIC DNA]</scope>
    <source>
        <strain evidence="2 3">Koide BX008</strain>
    </source>
</reference>
<dbReference type="InParanoid" id="A0A0C2X3S4"/>
<feature type="compositionally biased region" description="Basic and acidic residues" evidence="1">
    <location>
        <begin position="373"/>
        <end position="387"/>
    </location>
</feature>
<name>A0A0C2X3S4_AMAMK</name>
<accession>A0A0C2X3S4</accession>
<dbReference type="HOGENOM" id="CLU_657154_0_0_1"/>
<dbReference type="EMBL" id="KN818227">
    <property type="protein sequence ID" value="KIL68837.1"/>
    <property type="molecule type" value="Genomic_DNA"/>
</dbReference>
<dbReference type="AlphaFoldDB" id="A0A0C2X3S4"/>